<dbReference type="CTD" id="39659"/>
<feature type="region of interest" description="Disordered" evidence="7">
    <location>
        <begin position="42"/>
        <end position="61"/>
    </location>
</feature>
<dbReference type="GO" id="GO:0006955">
    <property type="term" value="P:immune response"/>
    <property type="evidence" value="ECO:0007669"/>
    <property type="project" value="TreeGrafter"/>
</dbReference>
<dbReference type="PANTHER" id="PTHR46716:SF1">
    <property type="entry name" value="MITOGEN-ACTIVATED PROTEIN KINASE KINASE KINASE 7"/>
    <property type="match status" value="1"/>
</dbReference>
<accession>A0A6J2KNI0</accession>
<dbReference type="Proteomes" id="UP000504629">
    <property type="component" value="Unplaced"/>
</dbReference>
<dbReference type="PANTHER" id="PTHR46716">
    <property type="entry name" value="MITOGEN-ACTIVATED PROTEIN KINASE KINASE KINASE 7"/>
    <property type="match status" value="1"/>
</dbReference>
<evidence type="ECO:0000256" key="5">
    <source>
        <dbReference type="ARBA" id="ARBA00022777"/>
    </source>
</evidence>
<dbReference type="GO" id="GO:0004709">
    <property type="term" value="F:MAP kinase kinase kinase activity"/>
    <property type="evidence" value="ECO:0007669"/>
    <property type="project" value="TreeGrafter"/>
</dbReference>
<evidence type="ECO:0000256" key="7">
    <source>
        <dbReference type="SAM" id="MobiDB-lite"/>
    </source>
</evidence>
<keyword evidence="6" id="KW-0067">ATP-binding</keyword>
<dbReference type="AlphaFoldDB" id="A0A6J2KNI0"/>
<dbReference type="SMR" id="A0A6J2KNI0"/>
<organism evidence="8 9">
    <name type="scientific">Bombyx mandarina</name>
    <name type="common">Wild silk moth</name>
    <name type="synonym">Wild silkworm</name>
    <dbReference type="NCBI Taxonomy" id="7092"/>
    <lineage>
        <taxon>Eukaryota</taxon>
        <taxon>Metazoa</taxon>
        <taxon>Ecdysozoa</taxon>
        <taxon>Arthropoda</taxon>
        <taxon>Hexapoda</taxon>
        <taxon>Insecta</taxon>
        <taxon>Pterygota</taxon>
        <taxon>Neoptera</taxon>
        <taxon>Endopterygota</taxon>
        <taxon>Lepidoptera</taxon>
        <taxon>Glossata</taxon>
        <taxon>Ditrysia</taxon>
        <taxon>Bombycoidea</taxon>
        <taxon>Bombycidae</taxon>
        <taxon>Bombycinae</taxon>
        <taxon>Bombyx</taxon>
    </lineage>
</organism>
<protein>
    <submittedName>
        <fullName evidence="9">Mitogen-activated protein kinase kinase kinase 7-like</fullName>
    </submittedName>
</protein>
<dbReference type="GO" id="GO:0007254">
    <property type="term" value="P:JNK cascade"/>
    <property type="evidence" value="ECO:0007669"/>
    <property type="project" value="TreeGrafter"/>
</dbReference>
<evidence type="ECO:0000313" key="8">
    <source>
        <dbReference type="Proteomes" id="UP000504629"/>
    </source>
</evidence>
<evidence type="ECO:0000256" key="6">
    <source>
        <dbReference type="ARBA" id="ARBA00022840"/>
    </source>
</evidence>
<keyword evidence="8" id="KW-1185">Reference proteome</keyword>
<reference evidence="9" key="1">
    <citation type="submission" date="2025-08" db="UniProtKB">
        <authorList>
            <consortium name="RefSeq"/>
        </authorList>
    </citation>
    <scope>IDENTIFICATION</scope>
    <source>
        <tissue evidence="9">Silk gland</tissue>
    </source>
</reference>
<keyword evidence="3" id="KW-0808">Transferase</keyword>
<dbReference type="OrthoDB" id="8866809at2759"/>
<keyword evidence="5" id="KW-0418">Kinase</keyword>
<dbReference type="GO" id="GO:0005524">
    <property type="term" value="F:ATP binding"/>
    <property type="evidence" value="ECO:0007669"/>
    <property type="project" value="UniProtKB-KW"/>
</dbReference>
<name>A0A6J2KNI0_BOMMA</name>
<comment type="similarity">
    <text evidence="1">Belongs to the protein kinase superfamily. STE Ser/Thr protein kinase family. MAP kinase kinase kinase subfamily.</text>
</comment>
<dbReference type="GO" id="GO:0043123">
    <property type="term" value="P:positive regulation of canonical NF-kappaB signal transduction"/>
    <property type="evidence" value="ECO:0007669"/>
    <property type="project" value="TreeGrafter"/>
</dbReference>
<sequence>MPPLPAPPARFRRIDACDATTGIVTTIRDAVSCSWIFYSNSSSSTGGEGGAPASEPDPALDSMHMMLDPHLRPISPDLSNEESKRIFEKHKQLAQEYLKIQTELAYLSNHKTELEEKMDDDELRQKREMIQLENEKESLIKLYCSLNKQLARAENDSWLHSEEMPHE</sequence>
<evidence type="ECO:0000256" key="2">
    <source>
        <dbReference type="ARBA" id="ARBA00022527"/>
    </source>
</evidence>
<gene>
    <name evidence="9" type="primary">LOC114251587</name>
</gene>
<evidence type="ECO:0000313" key="9">
    <source>
        <dbReference type="RefSeq" id="XP_028041714.1"/>
    </source>
</evidence>
<evidence type="ECO:0000256" key="1">
    <source>
        <dbReference type="ARBA" id="ARBA00006529"/>
    </source>
</evidence>
<dbReference type="GeneID" id="114251587"/>
<keyword evidence="4" id="KW-0547">Nucleotide-binding</keyword>
<proteinExistence type="inferred from homology"/>
<dbReference type="RefSeq" id="XP_028041714.1">
    <property type="nucleotide sequence ID" value="XM_028185913.1"/>
</dbReference>
<dbReference type="KEGG" id="bman:114251587"/>
<keyword evidence="2" id="KW-0723">Serine/threonine-protein kinase</keyword>
<evidence type="ECO:0000256" key="4">
    <source>
        <dbReference type="ARBA" id="ARBA00022741"/>
    </source>
</evidence>
<feature type="compositionally biased region" description="Low complexity" evidence="7">
    <location>
        <begin position="42"/>
        <end position="56"/>
    </location>
</feature>
<evidence type="ECO:0000256" key="3">
    <source>
        <dbReference type="ARBA" id="ARBA00022679"/>
    </source>
</evidence>